<comment type="caution">
    <text evidence="1">The sequence shown here is derived from an EMBL/GenBank/DDBJ whole genome shotgun (WGS) entry which is preliminary data.</text>
</comment>
<keyword evidence="2" id="KW-1185">Reference proteome</keyword>
<sequence>MLSATSAGESEEGQECTIEPNELCVCNSPNFLAAGTVYLAELGA</sequence>
<dbReference type="RefSeq" id="WP_281269065.1">
    <property type="nucleotide sequence ID" value="NZ_QREH01000001.1"/>
</dbReference>
<proteinExistence type="predicted"/>
<evidence type="ECO:0000313" key="2">
    <source>
        <dbReference type="Proteomes" id="UP000256727"/>
    </source>
</evidence>
<reference evidence="1 2" key="1">
    <citation type="submission" date="2018-07" db="EMBL/GenBank/DDBJ databases">
        <title>Sequencing the genomes of 1000 actinobacteria strains.</title>
        <authorList>
            <person name="Klenk H.-P."/>
        </authorList>
    </citation>
    <scope>NUCLEOTIDE SEQUENCE [LARGE SCALE GENOMIC DNA]</scope>
    <source>
        <strain evidence="1 2">DSM 14442</strain>
    </source>
</reference>
<protein>
    <submittedName>
        <fullName evidence="1">Uncharacterized protein</fullName>
    </submittedName>
</protein>
<evidence type="ECO:0000313" key="1">
    <source>
        <dbReference type="EMBL" id="REE04049.1"/>
    </source>
</evidence>
<name>A0A3D9LCC6_9MICC</name>
<gene>
    <name evidence="1" type="ORF">C8E99_1874</name>
</gene>
<dbReference type="EMBL" id="QREH01000001">
    <property type="protein sequence ID" value="REE04049.1"/>
    <property type="molecule type" value="Genomic_DNA"/>
</dbReference>
<organism evidence="1 2">
    <name type="scientific">Citricoccus muralis</name>
    <dbReference type="NCBI Taxonomy" id="169134"/>
    <lineage>
        <taxon>Bacteria</taxon>
        <taxon>Bacillati</taxon>
        <taxon>Actinomycetota</taxon>
        <taxon>Actinomycetes</taxon>
        <taxon>Micrococcales</taxon>
        <taxon>Micrococcaceae</taxon>
        <taxon>Citricoccus</taxon>
    </lineage>
</organism>
<accession>A0A3D9LCC6</accession>
<dbReference type="AlphaFoldDB" id="A0A3D9LCC6"/>
<dbReference type="Proteomes" id="UP000256727">
    <property type="component" value="Unassembled WGS sequence"/>
</dbReference>